<accession>A0A1Y1UCW3</accession>
<dbReference type="Pfam" id="PF04450">
    <property type="entry name" value="BSP"/>
    <property type="match status" value="1"/>
</dbReference>
<name>A0A1Y1UCW3_9TREE</name>
<dbReference type="STRING" id="4999.A0A1Y1UCW3"/>
<dbReference type="EMBL" id="NBSH01000009">
    <property type="protein sequence ID" value="ORX35891.1"/>
    <property type="molecule type" value="Genomic_DNA"/>
</dbReference>
<evidence type="ECO:0000256" key="1">
    <source>
        <dbReference type="SAM" id="MobiDB-lite"/>
    </source>
</evidence>
<proteinExistence type="predicted"/>
<dbReference type="Proteomes" id="UP000193218">
    <property type="component" value="Unassembled WGS sequence"/>
</dbReference>
<dbReference type="GeneID" id="33555312"/>
<dbReference type="RefSeq" id="XP_021870020.1">
    <property type="nucleotide sequence ID" value="XM_022013504.1"/>
</dbReference>
<feature type="compositionally biased region" description="Pro residues" evidence="1">
    <location>
        <begin position="247"/>
        <end position="264"/>
    </location>
</feature>
<keyword evidence="3" id="KW-1185">Reference proteome</keyword>
<feature type="region of interest" description="Disordered" evidence="1">
    <location>
        <begin position="239"/>
        <end position="267"/>
    </location>
</feature>
<organism evidence="2 3">
    <name type="scientific">Kockovaella imperatae</name>
    <dbReference type="NCBI Taxonomy" id="4999"/>
    <lineage>
        <taxon>Eukaryota</taxon>
        <taxon>Fungi</taxon>
        <taxon>Dikarya</taxon>
        <taxon>Basidiomycota</taxon>
        <taxon>Agaricomycotina</taxon>
        <taxon>Tremellomycetes</taxon>
        <taxon>Tremellales</taxon>
        <taxon>Cuniculitremaceae</taxon>
        <taxon>Kockovaella</taxon>
    </lineage>
</organism>
<reference evidence="2 3" key="1">
    <citation type="submission" date="2017-03" db="EMBL/GenBank/DDBJ databases">
        <title>Widespread Adenine N6-methylation of Active Genes in Fungi.</title>
        <authorList>
            <consortium name="DOE Joint Genome Institute"/>
            <person name="Mondo S.J."/>
            <person name="Dannebaum R.O."/>
            <person name="Kuo R.C."/>
            <person name="Louie K.B."/>
            <person name="Bewick A.J."/>
            <person name="Labutti K."/>
            <person name="Haridas S."/>
            <person name="Kuo A."/>
            <person name="Salamov A."/>
            <person name="Ahrendt S.R."/>
            <person name="Lau R."/>
            <person name="Bowen B.P."/>
            <person name="Lipzen A."/>
            <person name="Sullivan W."/>
            <person name="Andreopoulos W.B."/>
            <person name="Clum A."/>
            <person name="Lindquist E."/>
            <person name="Daum C."/>
            <person name="Northen T.R."/>
            <person name="Ramamoorthy G."/>
            <person name="Schmitz R.J."/>
            <person name="Gryganskyi A."/>
            <person name="Culley D."/>
            <person name="Magnuson J."/>
            <person name="James T.Y."/>
            <person name="O'Malley M.A."/>
            <person name="Stajich J.E."/>
            <person name="Spatafora J.W."/>
            <person name="Visel A."/>
            <person name="Grigoriev I.V."/>
        </authorList>
    </citation>
    <scope>NUCLEOTIDE SEQUENCE [LARGE SCALE GENOMIC DNA]</scope>
    <source>
        <strain evidence="2 3">NRRL Y-17943</strain>
    </source>
</reference>
<dbReference type="InParanoid" id="A0A1Y1UCW3"/>
<evidence type="ECO:0000313" key="2">
    <source>
        <dbReference type="EMBL" id="ORX35891.1"/>
    </source>
</evidence>
<dbReference type="OrthoDB" id="891726at2759"/>
<comment type="caution">
    <text evidence="2">The sequence shown here is derived from an EMBL/GenBank/DDBJ whole genome shotgun (WGS) entry which is preliminary data.</text>
</comment>
<dbReference type="PANTHER" id="PTHR33321">
    <property type="match status" value="1"/>
</dbReference>
<evidence type="ECO:0000313" key="3">
    <source>
        <dbReference type="Proteomes" id="UP000193218"/>
    </source>
</evidence>
<dbReference type="InterPro" id="IPR007541">
    <property type="entry name" value="Uncharacterised_BSP"/>
</dbReference>
<feature type="compositionally biased region" description="Polar residues" evidence="1">
    <location>
        <begin position="1"/>
        <end position="21"/>
    </location>
</feature>
<protein>
    <submittedName>
        <fullName evidence="2">Peptidase of plants and bacteria-domain-containing protein</fullName>
    </submittedName>
</protein>
<feature type="region of interest" description="Disordered" evidence="1">
    <location>
        <begin position="1"/>
        <end position="22"/>
    </location>
</feature>
<sequence length="306" mass="33951">MSFLTPPSHSPFQPLQPVQTPTNPPAGSLIITLVHPDPSRSPATAFFLLCVPDPCLFAYYSALFIHRHFTSSSSTGPIRWRHQHIELELEDKDGLAATSGGRIGISLHWIGNVMKDVNEGRRTMDSAAQEFKGVILHEMVHTIQHDGFGSTPGWLIEGFADYVRLLARLDPPHWKKAGQGNPDKGYETGYDVVAWFLCYLTGQEPPSVPYTGPDAYIPVNFAIPPPVTTQTPSQALPTRIAQDGQPNSPPPPGPPASRPRPRGPFPGLVHVIDSRLETSRWSDSWWVEMTGAPLDVLWREYLEYYS</sequence>
<dbReference type="PANTHER" id="PTHR33321:SF12">
    <property type="entry name" value="PLANT BASIC SECRETORY PROTEIN (BSP) FAMILY PROTEIN"/>
    <property type="match status" value="1"/>
</dbReference>
<dbReference type="AlphaFoldDB" id="A0A1Y1UCW3"/>
<gene>
    <name evidence="2" type="ORF">BD324DRAFT_581435</name>
</gene>